<sequence>MKEPENDPIESSTQLISSLHDQIPLIQNFKGKWALIRAKLSELQAQLVDFADFPTSTSHPLSLHLLLSISLTLSDAVSLSLKCQTSNLSAGKLRTQSDVDSILARLDRHVADAEILIKSGVLLDSAVSSAGSSSSKRETVRAECRNLVTRLQIGGAESRNSAMESLLGLLQEDDKHVMIAVAQGIVPVLVRLLDSSSIETKENAVFAISIVSMVESSKHVLIAEGLSLLNHLMRVLDSGSGFAKENACLALQALSFSKENARAIGSRGGVSSLLDICQGGTPGSQASAASVLRNLAGFAENQENFVEENGVGVLLGLASSGTALAQENAIGCLCHLVSGSESLKLLVVREGGIECLKNYWDSGWNNNNRNLEVAVEFLRHLASCSPIAEVLVSDGFVARLVGVLSSGVLGVRIAAAKAAYELGFCSKTQKEMGECGCIAPLIKMLDGKAVEEKESAAKALSVLILYTGNRKIFKKHGGGIVSSVQLLNPSVQNLDKKYPVALLASLAHSKKCRKQMIAAGACLHLKKLVDLEVEGSKKLLESLGRGKIWGVFARS</sequence>
<dbReference type="PROSITE" id="PS50176">
    <property type="entry name" value="ARM_REPEAT"/>
    <property type="match status" value="1"/>
</dbReference>
<dbReference type="InterPro" id="IPR000225">
    <property type="entry name" value="Armadillo"/>
</dbReference>
<dbReference type="PANTHER" id="PTHR46043">
    <property type="entry name" value="ARM REPEAT SUPERFAMILY PROTEIN"/>
    <property type="match status" value="1"/>
</dbReference>
<dbReference type="InterPro" id="IPR016024">
    <property type="entry name" value="ARM-type_fold"/>
</dbReference>
<dbReference type="InterPro" id="IPR011989">
    <property type="entry name" value="ARM-like"/>
</dbReference>
<evidence type="ECO:0000256" key="1">
    <source>
        <dbReference type="ARBA" id="ARBA00022737"/>
    </source>
</evidence>
<dbReference type="EMBL" id="RDQH01000340">
    <property type="protein sequence ID" value="RXH77879.1"/>
    <property type="molecule type" value="Genomic_DNA"/>
</dbReference>
<evidence type="ECO:0000313" key="4">
    <source>
        <dbReference type="EMBL" id="RXH77879.1"/>
    </source>
</evidence>
<dbReference type="Pfam" id="PF23005">
    <property type="entry name" value="DUF7032"/>
    <property type="match status" value="1"/>
</dbReference>
<comment type="caution">
    <text evidence="4">The sequence shown here is derived from an EMBL/GenBank/DDBJ whole genome shotgun (WGS) entry which is preliminary data.</text>
</comment>
<dbReference type="Gene3D" id="1.25.10.10">
    <property type="entry name" value="Leucine-rich Repeat Variant"/>
    <property type="match status" value="2"/>
</dbReference>
<dbReference type="SUPFAM" id="SSF48371">
    <property type="entry name" value="ARM repeat"/>
    <property type="match status" value="1"/>
</dbReference>
<dbReference type="SMART" id="SM00185">
    <property type="entry name" value="ARM"/>
    <property type="match status" value="6"/>
</dbReference>
<gene>
    <name evidence="4" type="ORF">DVH24_039850</name>
</gene>
<dbReference type="PANTHER" id="PTHR46043:SF13">
    <property type="entry name" value="ARM REPEAT SUPERFAMILY PROTEIN"/>
    <property type="match status" value="1"/>
</dbReference>
<dbReference type="Pfam" id="PF00514">
    <property type="entry name" value="Arm"/>
    <property type="match status" value="1"/>
</dbReference>
<dbReference type="AlphaFoldDB" id="A0A498I4Q1"/>
<dbReference type="InterPro" id="IPR054296">
    <property type="entry name" value="DUF7032"/>
</dbReference>
<dbReference type="Proteomes" id="UP000290289">
    <property type="component" value="Chromosome 14"/>
</dbReference>
<evidence type="ECO:0000313" key="5">
    <source>
        <dbReference type="Proteomes" id="UP000290289"/>
    </source>
</evidence>
<feature type="repeat" description="ARM" evidence="2">
    <location>
        <begin position="184"/>
        <end position="226"/>
    </location>
</feature>
<accession>A0A498I4Q1</accession>
<evidence type="ECO:0000256" key="2">
    <source>
        <dbReference type="PROSITE-ProRule" id="PRU00259"/>
    </source>
</evidence>
<keyword evidence="1" id="KW-0677">Repeat</keyword>
<organism evidence="4 5">
    <name type="scientific">Malus domestica</name>
    <name type="common">Apple</name>
    <name type="synonym">Pyrus malus</name>
    <dbReference type="NCBI Taxonomy" id="3750"/>
    <lineage>
        <taxon>Eukaryota</taxon>
        <taxon>Viridiplantae</taxon>
        <taxon>Streptophyta</taxon>
        <taxon>Embryophyta</taxon>
        <taxon>Tracheophyta</taxon>
        <taxon>Spermatophyta</taxon>
        <taxon>Magnoliopsida</taxon>
        <taxon>eudicotyledons</taxon>
        <taxon>Gunneridae</taxon>
        <taxon>Pentapetalae</taxon>
        <taxon>rosids</taxon>
        <taxon>fabids</taxon>
        <taxon>Rosales</taxon>
        <taxon>Rosaceae</taxon>
        <taxon>Amygdaloideae</taxon>
        <taxon>Maleae</taxon>
        <taxon>Malus</taxon>
    </lineage>
</organism>
<protein>
    <recommendedName>
        <fullName evidence="3">DUF7032 domain-containing protein</fullName>
    </recommendedName>
</protein>
<reference evidence="4 5" key="1">
    <citation type="submission" date="2018-10" db="EMBL/GenBank/DDBJ databases">
        <title>A high-quality apple genome assembly.</title>
        <authorList>
            <person name="Hu J."/>
        </authorList>
    </citation>
    <scope>NUCLEOTIDE SEQUENCE [LARGE SCALE GENOMIC DNA]</scope>
    <source>
        <strain evidence="5">cv. HFTH1</strain>
        <tissue evidence="4">Young leaf</tissue>
    </source>
</reference>
<feature type="domain" description="DUF7032" evidence="3">
    <location>
        <begin position="12"/>
        <end position="121"/>
    </location>
</feature>
<evidence type="ECO:0000259" key="3">
    <source>
        <dbReference type="Pfam" id="PF23005"/>
    </source>
</evidence>
<name>A0A498I4Q1_MALDO</name>
<keyword evidence="5" id="KW-1185">Reference proteome</keyword>
<proteinExistence type="predicted"/>